<dbReference type="Proteomes" id="UP001194696">
    <property type="component" value="Unassembled WGS sequence"/>
</dbReference>
<evidence type="ECO:0000313" key="2">
    <source>
        <dbReference type="EMBL" id="KAG0287079.1"/>
    </source>
</evidence>
<dbReference type="InterPro" id="IPR010714">
    <property type="entry name" value="Coatomer_asu_C"/>
</dbReference>
<gene>
    <name evidence="2" type="ORF">BGZ96_008959</name>
</gene>
<evidence type="ECO:0000259" key="1">
    <source>
        <dbReference type="Pfam" id="PF06957"/>
    </source>
</evidence>
<feature type="domain" description="Coatomer alpha subunit C-terminal" evidence="1">
    <location>
        <begin position="29"/>
        <end position="96"/>
    </location>
</feature>
<feature type="non-terminal residue" evidence="2">
    <location>
        <position position="185"/>
    </location>
</feature>
<name>A0ABQ7JXF1_9FUNG</name>
<accession>A0ABQ7JXF1</accession>
<reference evidence="2 3" key="1">
    <citation type="journal article" date="2020" name="Fungal Divers.">
        <title>Resolving the Mortierellaceae phylogeny through synthesis of multi-gene phylogenetics and phylogenomics.</title>
        <authorList>
            <person name="Vandepol N."/>
            <person name="Liber J."/>
            <person name="Desiro A."/>
            <person name="Na H."/>
            <person name="Kennedy M."/>
            <person name="Barry K."/>
            <person name="Grigoriev I.V."/>
            <person name="Miller A.N."/>
            <person name="O'Donnell K."/>
            <person name="Stajich J.E."/>
            <person name="Bonito G."/>
        </authorList>
    </citation>
    <scope>NUCLEOTIDE SEQUENCE [LARGE SCALE GENOMIC DNA]</scope>
    <source>
        <strain evidence="2 3">AD045</strain>
    </source>
</reference>
<comment type="caution">
    <text evidence="2">The sequence shown here is derived from an EMBL/GenBank/DDBJ whole genome shotgun (WGS) entry which is preliminary data.</text>
</comment>
<protein>
    <recommendedName>
        <fullName evidence="1">Coatomer alpha subunit C-terminal domain-containing protein</fullName>
    </recommendedName>
</protein>
<sequence length="185" mass="19948">MSPSLRLISEFSIPTLDHKGASLAINNDALDVDGDGGWDLDADLTVELNAKSGAIVAEDSSLEIPVAGQSKAEIWHQNSPLAANHIAAEAFESAMQHFSLVLITIVTQASEADEALLLLGECRKSILGFSIELNRHEGQSDASPAGVMRMLELAAYVTGAQLQPKHMTIVAERNLREEIQLDYDQ</sequence>
<keyword evidence="3" id="KW-1185">Reference proteome</keyword>
<evidence type="ECO:0000313" key="3">
    <source>
        <dbReference type="Proteomes" id="UP001194696"/>
    </source>
</evidence>
<dbReference type="EMBL" id="JAAAIM010000520">
    <property type="protein sequence ID" value="KAG0287079.1"/>
    <property type="molecule type" value="Genomic_DNA"/>
</dbReference>
<dbReference type="Pfam" id="PF06957">
    <property type="entry name" value="COPI_C"/>
    <property type="match status" value="2"/>
</dbReference>
<organism evidence="2 3">
    <name type="scientific">Linnemannia gamsii</name>
    <dbReference type="NCBI Taxonomy" id="64522"/>
    <lineage>
        <taxon>Eukaryota</taxon>
        <taxon>Fungi</taxon>
        <taxon>Fungi incertae sedis</taxon>
        <taxon>Mucoromycota</taxon>
        <taxon>Mortierellomycotina</taxon>
        <taxon>Mortierellomycetes</taxon>
        <taxon>Mortierellales</taxon>
        <taxon>Mortierellaceae</taxon>
        <taxon>Linnemannia</taxon>
    </lineage>
</organism>
<proteinExistence type="predicted"/>
<feature type="domain" description="Coatomer alpha subunit C-terminal" evidence="1">
    <location>
        <begin position="100"/>
        <end position="170"/>
    </location>
</feature>